<name>A0A5R9Q206_9GAMM</name>
<dbReference type="PANTHER" id="PTHR38784">
    <property type="entry name" value="SUCROSE PHOSPHORYLASE"/>
    <property type="match status" value="1"/>
</dbReference>
<dbReference type="Proteomes" id="UP000309186">
    <property type="component" value="Unassembled WGS sequence"/>
</dbReference>
<dbReference type="Gene3D" id="3.10.640.10">
    <property type="entry name" value="Restriction endonuclease-like alpha-beta roll domain"/>
    <property type="match status" value="1"/>
</dbReference>
<accession>A0A5R9Q206</accession>
<evidence type="ECO:0000313" key="2">
    <source>
        <dbReference type="Proteomes" id="UP000309186"/>
    </source>
</evidence>
<gene>
    <name evidence="1" type="ORF">C1E24_13700</name>
</gene>
<evidence type="ECO:0008006" key="3">
    <source>
        <dbReference type="Google" id="ProtNLM"/>
    </source>
</evidence>
<dbReference type="InterPro" id="IPR011335">
    <property type="entry name" value="Restrct_endonuc-II-like"/>
</dbReference>
<dbReference type="Pfam" id="PF07152">
    <property type="entry name" value="YaeQ"/>
    <property type="match status" value="1"/>
</dbReference>
<dbReference type="SUPFAM" id="SSF52980">
    <property type="entry name" value="Restriction endonuclease-like"/>
    <property type="match status" value="1"/>
</dbReference>
<sequence length="174" mass="20341">MSKPFVFKARLKVADLFHHANHIEVFTAAVAKRESLEHFLLRILGFCALSYNQRTFLNQKSDKSYPDVWCENDEQKIVLALYVSELDISEITRLCKLYNRLLILTIDGEHWYKEVSSHLIQHHNISIFSIKASFLEDLKTNLTNSMHWDILIEQNSMSVSDKSGYYQTEVKQLC</sequence>
<dbReference type="SMART" id="SM01322">
    <property type="entry name" value="YaeQ"/>
    <property type="match status" value="1"/>
</dbReference>
<protein>
    <recommendedName>
        <fullName evidence="3">YaeQ family protein</fullName>
    </recommendedName>
</protein>
<dbReference type="AlphaFoldDB" id="A0A5R9Q206"/>
<dbReference type="RefSeq" id="WP_138482327.1">
    <property type="nucleotide sequence ID" value="NZ_PPSW01000022.1"/>
</dbReference>
<organism evidence="1 2">
    <name type="scientific">Pseudoalteromonas phenolica</name>
    <dbReference type="NCBI Taxonomy" id="161398"/>
    <lineage>
        <taxon>Bacteria</taxon>
        <taxon>Pseudomonadati</taxon>
        <taxon>Pseudomonadota</taxon>
        <taxon>Gammaproteobacteria</taxon>
        <taxon>Alteromonadales</taxon>
        <taxon>Pseudoalteromonadaceae</taxon>
        <taxon>Pseudoalteromonas</taxon>
    </lineage>
</organism>
<reference evidence="1 2" key="1">
    <citation type="submission" date="2018-01" db="EMBL/GenBank/DDBJ databases">
        <title>Co-occurrence of chitin degradation, pigmentation and bioactivity in marine Pseudoalteromonas.</title>
        <authorList>
            <person name="Paulsen S."/>
            <person name="Gram L."/>
            <person name="Machado H."/>
        </authorList>
    </citation>
    <scope>NUCLEOTIDE SEQUENCE [LARGE SCALE GENOMIC DNA]</scope>
    <source>
        <strain evidence="1 2">S3663</strain>
    </source>
</reference>
<dbReference type="InterPro" id="IPR038590">
    <property type="entry name" value="YaeQ_sf"/>
</dbReference>
<dbReference type="OrthoDB" id="6303441at2"/>
<proteinExistence type="predicted"/>
<comment type="caution">
    <text evidence="1">The sequence shown here is derived from an EMBL/GenBank/DDBJ whole genome shotgun (WGS) entry which is preliminary data.</text>
</comment>
<dbReference type="InterPro" id="IPR009822">
    <property type="entry name" value="YaeQ"/>
</dbReference>
<dbReference type="PANTHER" id="PTHR38784:SF1">
    <property type="entry name" value="SUCROSE PHOSPHORYLASE"/>
    <property type="match status" value="1"/>
</dbReference>
<evidence type="ECO:0000313" key="1">
    <source>
        <dbReference type="EMBL" id="TLX46417.1"/>
    </source>
</evidence>
<dbReference type="EMBL" id="PPSW01000022">
    <property type="protein sequence ID" value="TLX46417.1"/>
    <property type="molecule type" value="Genomic_DNA"/>
</dbReference>